<name>A0A6C0HRM9_9ZZZZ</name>
<accession>A0A6C0HRM9</accession>
<organism evidence="1">
    <name type="scientific">viral metagenome</name>
    <dbReference type="NCBI Taxonomy" id="1070528"/>
    <lineage>
        <taxon>unclassified sequences</taxon>
        <taxon>metagenomes</taxon>
        <taxon>organismal metagenomes</taxon>
    </lineage>
</organism>
<dbReference type="EMBL" id="MN740006">
    <property type="protein sequence ID" value="QHT83169.1"/>
    <property type="molecule type" value="Genomic_DNA"/>
</dbReference>
<evidence type="ECO:0000313" key="1">
    <source>
        <dbReference type="EMBL" id="QHT83169.1"/>
    </source>
</evidence>
<sequence length="189" mass="22749">MEFFLTNKNISAFLKHKTVKKFELHENDSNFWKFFIIWKGVAEYEKLLLFKQTKIQEKRLKLEFQEKLADEKIKKRNDAIENLYQNKTNLSTIITLASLENINILFIDKKSYYLCKNNDTPYYTIFGETEKIKDFHLEDKIQRPTINYSLRPIAMYKLNELKIIHNLTGLSLKKTKKELYEEITQYLCN</sequence>
<dbReference type="AlphaFoldDB" id="A0A6C0HRM9"/>
<protein>
    <submittedName>
        <fullName evidence="1">Uncharacterized protein</fullName>
    </submittedName>
</protein>
<proteinExistence type="predicted"/>
<reference evidence="1" key="1">
    <citation type="journal article" date="2020" name="Nature">
        <title>Giant virus diversity and host interactions through global metagenomics.</title>
        <authorList>
            <person name="Schulz F."/>
            <person name="Roux S."/>
            <person name="Paez-Espino D."/>
            <person name="Jungbluth S."/>
            <person name="Walsh D.A."/>
            <person name="Denef V.J."/>
            <person name="McMahon K.D."/>
            <person name="Konstantinidis K.T."/>
            <person name="Eloe-Fadrosh E.A."/>
            <person name="Kyrpides N.C."/>
            <person name="Woyke T."/>
        </authorList>
    </citation>
    <scope>NUCLEOTIDE SEQUENCE</scope>
    <source>
        <strain evidence="1">GVMAG-M-3300023184-167</strain>
    </source>
</reference>